<keyword evidence="2" id="KW-0418">Kinase</keyword>
<keyword evidence="3" id="KW-1185">Reference proteome</keyword>
<name>A0A401YUU9_9ACTN</name>
<dbReference type="SUPFAM" id="SSF56300">
    <property type="entry name" value="Metallo-dependent phosphatases"/>
    <property type="match status" value="1"/>
</dbReference>
<dbReference type="InterPro" id="IPR004843">
    <property type="entry name" value="Calcineurin-like_PHP"/>
</dbReference>
<comment type="caution">
    <text evidence="2">The sequence shown here is derived from an EMBL/GenBank/DDBJ whole genome shotgun (WGS) entry which is preliminary data.</text>
</comment>
<organism evidence="2 3">
    <name type="scientific">Embleya hyalina</name>
    <dbReference type="NCBI Taxonomy" id="516124"/>
    <lineage>
        <taxon>Bacteria</taxon>
        <taxon>Bacillati</taxon>
        <taxon>Actinomycetota</taxon>
        <taxon>Actinomycetes</taxon>
        <taxon>Kitasatosporales</taxon>
        <taxon>Streptomycetaceae</taxon>
        <taxon>Embleya</taxon>
    </lineage>
</organism>
<dbReference type="Pfam" id="PF00149">
    <property type="entry name" value="Metallophos"/>
    <property type="match status" value="1"/>
</dbReference>
<dbReference type="CDD" id="cd00144">
    <property type="entry name" value="MPP_PPP_family"/>
    <property type="match status" value="1"/>
</dbReference>
<dbReference type="Proteomes" id="UP000286931">
    <property type="component" value="Unassembled WGS sequence"/>
</dbReference>
<dbReference type="EMBL" id="BIFH01000027">
    <property type="protein sequence ID" value="GCD98413.1"/>
    <property type="molecule type" value="Genomic_DNA"/>
</dbReference>
<sequence length="310" mass="33117">MSNVSATPAPMGAAAEQDAPLYVVGDVHGHLEELKAALRARDLIDEDAHWSGGRSRLWFLGDFTDRGPDGIGVVELAMSLARESAEAGGSTRMLLGNHEILLLGVFRFGDHPVPVAGGSTTFREIWLRNGGMQSDLERFTEAQADWLAGQPVAAVVDGHLLIHSDSNAYLEYGDTIEEVDGAVADILREPDPLSWWDLFRNLTRRGAFMGEVGPYAAADLLSELGGRRIVHGHTPIPYQTGEDPSTIAGPRVYADGQVVNLDGGIYLGGPCLVARLPLTAPESGVLPSALEETQGRVYDLGELAADPGDE</sequence>
<dbReference type="GO" id="GO:0016787">
    <property type="term" value="F:hydrolase activity"/>
    <property type="evidence" value="ECO:0007669"/>
    <property type="project" value="InterPro"/>
</dbReference>
<dbReference type="PANTHER" id="PTHR46546">
    <property type="entry name" value="SHEWANELLA-LIKE PROTEIN PHOSPHATASE 1"/>
    <property type="match status" value="1"/>
</dbReference>
<feature type="domain" description="Calcineurin-like phosphoesterase" evidence="1">
    <location>
        <begin position="20"/>
        <end position="236"/>
    </location>
</feature>
<dbReference type="Gene3D" id="3.60.21.10">
    <property type="match status" value="1"/>
</dbReference>
<dbReference type="InterPro" id="IPR029052">
    <property type="entry name" value="Metallo-depent_PP-like"/>
</dbReference>
<accession>A0A401YUU9</accession>
<protein>
    <submittedName>
        <fullName evidence="2">Serine/threonine protein kinase</fullName>
    </submittedName>
</protein>
<evidence type="ECO:0000259" key="1">
    <source>
        <dbReference type="Pfam" id="PF00149"/>
    </source>
</evidence>
<keyword evidence="2" id="KW-0808">Transferase</keyword>
<reference evidence="2 3" key="1">
    <citation type="submission" date="2018-12" db="EMBL/GenBank/DDBJ databases">
        <title>Draft genome sequence of Embleya hyalina NBRC 13850T.</title>
        <authorList>
            <person name="Komaki H."/>
            <person name="Hosoyama A."/>
            <person name="Kimura A."/>
            <person name="Ichikawa N."/>
            <person name="Tamura T."/>
        </authorList>
    </citation>
    <scope>NUCLEOTIDE SEQUENCE [LARGE SCALE GENOMIC DNA]</scope>
    <source>
        <strain evidence="2 3">NBRC 13850</strain>
    </source>
</reference>
<proteinExistence type="predicted"/>
<dbReference type="PANTHER" id="PTHR46546:SF4">
    <property type="entry name" value="SHEWANELLA-LIKE PROTEIN PHOSPHATASE 1"/>
    <property type="match status" value="1"/>
</dbReference>
<evidence type="ECO:0000313" key="2">
    <source>
        <dbReference type="EMBL" id="GCD98413.1"/>
    </source>
</evidence>
<keyword evidence="2" id="KW-0723">Serine/threonine-protein kinase</keyword>
<dbReference type="GO" id="GO:0004674">
    <property type="term" value="F:protein serine/threonine kinase activity"/>
    <property type="evidence" value="ECO:0007669"/>
    <property type="project" value="UniProtKB-KW"/>
</dbReference>
<dbReference type="RefSeq" id="WP_246126983.1">
    <property type="nucleotide sequence ID" value="NZ_BIFH01000027.1"/>
</dbReference>
<gene>
    <name evidence="2" type="ORF">EHYA_06120</name>
</gene>
<dbReference type="AlphaFoldDB" id="A0A401YUU9"/>
<evidence type="ECO:0000313" key="3">
    <source>
        <dbReference type="Proteomes" id="UP000286931"/>
    </source>
</evidence>